<dbReference type="EMBL" id="MU004322">
    <property type="protein sequence ID" value="KAF2657718.1"/>
    <property type="molecule type" value="Genomic_DNA"/>
</dbReference>
<evidence type="ECO:0000313" key="3">
    <source>
        <dbReference type="Proteomes" id="UP000799324"/>
    </source>
</evidence>
<dbReference type="OrthoDB" id="3431913at2759"/>
<feature type="compositionally biased region" description="Basic and acidic residues" evidence="1">
    <location>
        <begin position="241"/>
        <end position="262"/>
    </location>
</feature>
<dbReference type="AlphaFoldDB" id="A0A6A6TFG1"/>
<evidence type="ECO:0000256" key="1">
    <source>
        <dbReference type="SAM" id="MobiDB-lite"/>
    </source>
</evidence>
<keyword evidence="3" id="KW-1185">Reference proteome</keyword>
<protein>
    <recommendedName>
        <fullName evidence="4">DUF862-domain-containing protein</fullName>
    </recommendedName>
</protein>
<dbReference type="Proteomes" id="UP000799324">
    <property type="component" value="Unassembled WGS sequence"/>
</dbReference>
<reference evidence="2" key="1">
    <citation type="journal article" date="2020" name="Stud. Mycol.">
        <title>101 Dothideomycetes genomes: a test case for predicting lifestyles and emergence of pathogens.</title>
        <authorList>
            <person name="Haridas S."/>
            <person name="Albert R."/>
            <person name="Binder M."/>
            <person name="Bloem J."/>
            <person name="Labutti K."/>
            <person name="Salamov A."/>
            <person name="Andreopoulos B."/>
            <person name="Baker S."/>
            <person name="Barry K."/>
            <person name="Bills G."/>
            <person name="Bluhm B."/>
            <person name="Cannon C."/>
            <person name="Castanera R."/>
            <person name="Culley D."/>
            <person name="Daum C."/>
            <person name="Ezra D."/>
            <person name="Gonzalez J."/>
            <person name="Henrissat B."/>
            <person name="Kuo A."/>
            <person name="Liang C."/>
            <person name="Lipzen A."/>
            <person name="Lutzoni F."/>
            <person name="Magnuson J."/>
            <person name="Mondo S."/>
            <person name="Nolan M."/>
            <person name="Ohm R."/>
            <person name="Pangilinan J."/>
            <person name="Park H.-J."/>
            <person name="Ramirez L."/>
            <person name="Alfaro M."/>
            <person name="Sun H."/>
            <person name="Tritt A."/>
            <person name="Yoshinaga Y."/>
            <person name="Zwiers L.-H."/>
            <person name="Turgeon B."/>
            <person name="Goodwin S."/>
            <person name="Spatafora J."/>
            <person name="Crous P."/>
            <person name="Grigoriev I."/>
        </authorList>
    </citation>
    <scope>NUCLEOTIDE SEQUENCE</scope>
    <source>
        <strain evidence="2">CBS 122681</strain>
    </source>
</reference>
<gene>
    <name evidence="2" type="ORF">K491DRAFT_741275</name>
</gene>
<evidence type="ECO:0008006" key="4">
    <source>
        <dbReference type="Google" id="ProtNLM"/>
    </source>
</evidence>
<evidence type="ECO:0000313" key="2">
    <source>
        <dbReference type="EMBL" id="KAF2657718.1"/>
    </source>
</evidence>
<sequence>MAEVSEDAEAHERKRDKFGKFVQKSYGKGELALKHAIGLGAGENVVPLSYPITNGPPRPVHIGWHPVGGFAGKWFAEKTGLGKLITEKTNSYPDPTQHWAVLVGEYAHQLWMDENFDIIYTNSRIDPKEWTLSAVGQTTFNDDALRRTGEAVIQHIRTTRPGYNLITNNCQTYVLQLLDAVQVSTVKEFGTTEAVYQRLFGAGKVADLFVDHMHQINDQGPVQFAQQVMDANTTQVNAEEMNSRDRELGDGHHEDGGWREKTGSFLKKKFKR</sequence>
<proteinExistence type="predicted"/>
<feature type="region of interest" description="Disordered" evidence="1">
    <location>
        <begin position="240"/>
        <end position="272"/>
    </location>
</feature>
<accession>A0A6A6TFG1</accession>
<organism evidence="2 3">
    <name type="scientific">Lophiostoma macrostomum CBS 122681</name>
    <dbReference type="NCBI Taxonomy" id="1314788"/>
    <lineage>
        <taxon>Eukaryota</taxon>
        <taxon>Fungi</taxon>
        <taxon>Dikarya</taxon>
        <taxon>Ascomycota</taxon>
        <taxon>Pezizomycotina</taxon>
        <taxon>Dothideomycetes</taxon>
        <taxon>Pleosporomycetidae</taxon>
        <taxon>Pleosporales</taxon>
        <taxon>Lophiostomataceae</taxon>
        <taxon>Lophiostoma</taxon>
    </lineage>
</organism>
<name>A0A6A6TFG1_9PLEO</name>